<gene>
    <name evidence="1" type="ORF">MGAL_10B023630</name>
</gene>
<proteinExistence type="predicted"/>
<dbReference type="EMBL" id="UYJE01009066">
    <property type="protein sequence ID" value="VDI69745.1"/>
    <property type="molecule type" value="Genomic_DNA"/>
</dbReference>
<dbReference type="OrthoDB" id="447743at2759"/>
<sequence>MPEISGCIEHTSVLTQILREAKEKKSDLAVLWLDLANTYGSIPHKLLDLLLQRQWKHQNAHAVSRLAAEDKQEWPARKIQSLSVSTWGLAKETWPLLVLEFPVSKIEVLERKIGACLRRWLGVPRSFSSVGLHSTGTKLQLSLKALTDEFKVTKTRLVMMKDAKVRGAKVTIRTGRKWKAEEAMKESETIL</sequence>
<reference evidence="1" key="1">
    <citation type="submission" date="2018-11" db="EMBL/GenBank/DDBJ databases">
        <authorList>
            <person name="Alioto T."/>
            <person name="Alioto T."/>
        </authorList>
    </citation>
    <scope>NUCLEOTIDE SEQUENCE</scope>
</reference>
<evidence type="ECO:0000313" key="1">
    <source>
        <dbReference type="EMBL" id="VDI69745.1"/>
    </source>
</evidence>
<comment type="caution">
    <text evidence="1">The sequence shown here is derived from an EMBL/GenBank/DDBJ whole genome shotgun (WGS) entry which is preliminary data.</text>
</comment>
<evidence type="ECO:0008006" key="3">
    <source>
        <dbReference type="Google" id="ProtNLM"/>
    </source>
</evidence>
<organism evidence="1 2">
    <name type="scientific">Mytilus galloprovincialis</name>
    <name type="common">Mediterranean mussel</name>
    <dbReference type="NCBI Taxonomy" id="29158"/>
    <lineage>
        <taxon>Eukaryota</taxon>
        <taxon>Metazoa</taxon>
        <taxon>Spiralia</taxon>
        <taxon>Lophotrochozoa</taxon>
        <taxon>Mollusca</taxon>
        <taxon>Bivalvia</taxon>
        <taxon>Autobranchia</taxon>
        <taxon>Pteriomorphia</taxon>
        <taxon>Mytilida</taxon>
        <taxon>Mytiloidea</taxon>
        <taxon>Mytilidae</taxon>
        <taxon>Mytilinae</taxon>
        <taxon>Mytilus</taxon>
    </lineage>
</organism>
<accession>A0A8B6GUV5</accession>
<evidence type="ECO:0000313" key="2">
    <source>
        <dbReference type="Proteomes" id="UP000596742"/>
    </source>
</evidence>
<protein>
    <recommendedName>
        <fullName evidence="3">Reverse transcriptase domain-containing protein</fullName>
    </recommendedName>
</protein>
<dbReference type="Proteomes" id="UP000596742">
    <property type="component" value="Unassembled WGS sequence"/>
</dbReference>
<dbReference type="AlphaFoldDB" id="A0A8B6GUV5"/>
<name>A0A8B6GUV5_MYTGA</name>
<keyword evidence="2" id="KW-1185">Reference proteome</keyword>